<dbReference type="Proteomes" id="UP000033079">
    <property type="component" value="Chromosome"/>
</dbReference>
<dbReference type="HOGENOM" id="CLU_157711_1_0_2"/>
<evidence type="ECO:0000313" key="2">
    <source>
        <dbReference type="Proteomes" id="UP000033079"/>
    </source>
</evidence>
<sequence>MSNMSKSIEVPYIASNLERCMCSQCPVQSESACALEKMGNFKSEAKNLGEGKAPSPQSVPGVYCSAGEAICKDLNPNKDCICYTCPVWKEHNLENANVVKYYCGNGKA</sequence>
<evidence type="ECO:0000313" key="1">
    <source>
        <dbReference type="EMBL" id="AKB56831.1"/>
    </source>
</evidence>
<dbReference type="KEGG" id="mbar:MSBR2_0315"/>
<dbReference type="EMBL" id="CP009530">
    <property type="protein sequence ID" value="AKB56831.1"/>
    <property type="molecule type" value="Genomic_DNA"/>
</dbReference>
<reference evidence="1 2" key="1">
    <citation type="submission" date="2014-07" db="EMBL/GenBank/DDBJ databases">
        <title>Methanogenic archaea and the global carbon cycle.</title>
        <authorList>
            <person name="Henriksen J.R."/>
            <person name="Luke J."/>
            <person name="Reinhart S."/>
            <person name="Benedict M.N."/>
            <person name="Youngblut N.D."/>
            <person name="Metcalf M.E."/>
            <person name="Whitaker R.J."/>
            <person name="Metcalf W.W."/>
        </authorList>
    </citation>
    <scope>NUCLEOTIDE SEQUENCE [LARGE SCALE GENOMIC DNA]</scope>
    <source>
        <strain evidence="1 2">227</strain>
    </source>
</reference>
<protein>
    <recommendedName>
        <fullName evidence="3">DUF2769 domain-containing protein</fullName>
    </recommendedName>
</protein>
<proteinExistence type="predicted"/>
<accession>A0A0E3LPN5</accession>
<dbReference type="AlphaFoldDB" id="A0A0E3LPN5"/>
<gene>
    <name evidence="1" type="ORF">MSBR2_0315</name>
</gene>
<dbReference type="PATRIC" id="fig|1434106.5.peg.377"/>
<organism evidence="1 2">
    <name type="scientific">Methanosarcina barkeri 227</name>
    <dbReference type="NCBI Taxonomy" id="1434106"/>
    <lineage>
        <taxon>Archaea</taxon>
        <taxon>Methanobacteriati</taxon>
        <taxon>Methanobacteriota</taxon>
        <taxon>Stenosarchaea group</taxon>
        <taxon>Methanomicrobia</taxon>
        <taxon>Methanosarcinales</taxon>
        <taxon>Methanosarcinaceae</taxon>
        <taxon>Methanosarcina</taxon>
    </lineage>
</organism>
<dbReference type="GeneID" id="24845349"/>
<name>A0A0E3LPN5_METBA</name>
<dbReference type="RefSeq" id="WP_048116887.1">
    <property type="nucleotide sequence ID" value="NZ_CP009530.1"/>
</dbReference>
<evidence type="ECO:0008006" key="3">
    <source>
        <dbReference type="Google" id="ProtNLM"/>
    </source>
</evidence>